<accession>A0ABW3D9T8</accession>
<protein>
    <submittedName>
        <fullName evidence="3">S-layer homology domain-containing protein</fullName>
    </submittedName>
</protein>
<proteinExistence type="predicted"/>
<dbReference type="SUPFAM" id="SSF49785">
    <property type="entry name" value="Galactose-binding domain-like"/>
    <property type="match status" value="1"/>
</dbReference>
<keyword evidence="1" id="KW-0378">Hydrolase</keyword>
<feature type="domain" description="SLH" evidence="2">
    <location>
        <begin position="1574"/>
        <end position="1632"/>
    </location>
</feature>
<comment type="caution">
    <text evidence="3">The sequence shown here is derived from an EMBL/GenBank/DDBJ whole genome shotgun (WGS) entry which is preliminary data.</text>
</comment>
<dbReference type="InterPro" id="IPR051465">
    <property type="entry name" value="Cell_Envelope_Struct_Comp"/>
</dbReference>
<dbReference type="Gene3D" id="2.60.120.260">
    <property type="entry name" value="Galactose-binding domain-like"/>
    <property type="match status" value="2"/>
</dbReference>
<evidence type="ECO:0000313" key="4">
    <source>
        <dbReference type="Proteomes" id="UP001597120"/>
    </source>
</evidence>
<dbReference type="Gene3D" id="2.130.10.10">
    <property type="entry name" value="YVTN repeat-like/Quinoprotein amine dehydrogenase"/>
    <property type="match status" value="2"/>
</dbReference>
<dbReference type="PROSITE" id="PS51272">
    <property type="entry name" value="SLH"/>
    <property type="match status" value="3"/>
</dbReference>
<dbReference type="InterPro" id="IPR001119">
    <property type="entry name" value="SLH_dom"/>
</dbReference>
<evidence type="ECO:0000259" key="2">
    <source>
        <dbReference type="PROSITE" id="PS51272"/>
    </source>
</evidence>
<dbReference type="PANTHER" id="PTHR43308:SF5">
    <property type="entry name" value="S-LAYER PROTEIN _ PEPTIDOGLYCAN ENDO-BETA-N-ACETYLGLUCOSAMINIDASE"/>
    <property type="match status" value="1"/>
</dbReference>
<dbReference type="EMBL" id="JBHTIU010000028">
    <property type="protein sequence ID" value="MFD0869222.1"/>
    <property type="molecule type" value="Genomic_DNA"/>
</dbReference>
<dbReference type="Pfam" id="PF02018">
    <property type="entry name" value="CBM_4_9"/>
    <property type="match status" value="1"/>
</dbReference>
<dbReference type="PANTHER" id="PTHR43308">
    <property type="entry name" value="OUTER MEMBRANE PROTEIN ALPHA-RELATED"/>
    <property type="match status" value="1"/>
</dbReference>
<feature type="domain" description="SLH" evidence="2">
    <location>
        <begin position="1635"/>
        <end position="1690"/>
    </location>
</feature>
<name>A0ABW3D9T8_9BACL</name>
<sequence>MMKVTKRYLSILLSFSIIFGIFPLSGASAADMGNGGIVNPGFEMDLVDGTIPGWSLITQNTVSTVTVSTYKAHSGSKSLHFHNSSAEEQLQVSSQAIPVVPGGKYNAKAFAYVVSQTHSIGYEVHYYNNQGDKVGKADFINFAKGKLKLNEWNELVVPFEVPAEATQIQLRFNSGRIAVTEVYFDDVSIELLEAPSDTEYPREVLNPGFEQDAVDGRIPHWAIDPVTSGTVELSKDRTHNGTYSLHFVDSVADAGSTGLRVFSDKIAVAPNESYIASSFVNVVKQTHNIVLEVHYYNAQDVRVAVKQELFSGNSLGTNQWSEMKLLTTAPAGAAYARIGLYSGGISLTEAYFDDAAFEIVPPEVPLERDYQEPVDLGPMVSVSLGQAGAIQQNVLGDNEVYFHTNGKPGTFVVVDGETGKLKFSQVIPNTEATWAMTIGPDQNVYFAGTGDGKLYRYLPAKKEVELLGVNPSDSWVWDLEAAPDGKIYGATYNDKSYGKVFEYDIRTGKFRDYGTIMDGQDYVRGIAVDEKYIYAGLGTSIHLFRIDRVTGEKTEIIIPDNELNLATGDTGTIADVFVVNGKLFVSVSTINMVVMNMETYEIEHTFQYSNMISEPSPFNPNLIYYKNGTELFQYDFSTNRSSQIELSVPLPDTIRVKDMQWIKLQSGPKAGQTVLTIITQYGEYILYDPTDQWLSFIELEISPQPVAIQALEKGTDGRIYLGGYQRGMSIYNPFTNQIDLNISSFAQPEGIGFLNDHVYYGTYVAAVMYRLDPSQPMELNTNPRMVYPFENMQDRPFAITSGDNKLFVGTVPDYGLLGGSLAIYDETADHWTQFDNFVENQSIMALAYKDGYLYGGTTIWGGLGINPSEPAAKLFIWDVAKGRKVAEFTPQIPGIDEAPKMIGELSFGPDGYLWGAVDGTIFAMDVDTNEVVKSKLIRPSLYNSSKWKPYRLEWSPDGMLYTTLSRKLIVIDPETLQHKTIVDGFVNDMAIGIDGSIYYSPDASTNMSRIAIPETDATLSAIHVNGMPLESFSPGILQYTYPLSSADDVQAVAKQSEAVVHVESVSEQKQTIIHVTAKDGKSTLQYKINWKPADPRETAIQEAIAAIAALPANITLKDKPAVVAARAKVETALRLGAQEAEITNLKVLIAAEARIAFLEKPADPRETAIQEAIAAIAALPANITLKDKPAVVAARSKVETALRLGAQEADITNLKVLIAAEARIAFLEKPANPRETAIQEAIAAIAALPANITLKDKPAVVAARSKVETALSLGAQEADITNLEELIAAEARIAFLEKPTEEEPPQPSWGGYVIPKDNSSNEQQLVLQIEDLRQEAENGKVTVAVPKKVNQVILPGNAFEALGQNRLVIETDTFAFELPADLLKQWSDKAAITETTDSQVEININRLPSSEAEKRLDELRDDQHAAIKLSGEIIDLSLIMVAKDGQRTSLSPFHPPMTIRAQVDSALNPNLVGLYYMTEDGTFEYVGGSYIEGEWVADIHRAGTYAVLEFKKRFIDIQPSHWAKDAIEELAAKQMITGTSSTTFEPDRSVTRAEFTALLVRALNLTQAGVLTFTDVEKGAWYEEPISIAVQSGIANGKSATVFDPNGDITRQEMVTMLMRAYKISKGVEWPDSMESGFTDESNVSPWALEYVRAAAALHLIEGREQGKFIPDGISTRAEAAMLLKRLLQQ</sequence>
<keyword evidence="4" id="KW-1185">Reference proteome</keyword>
<evidence type="ECO:0000256" key="1">
    <source>
        <dbReference type="ARBA" id="ARBA00022801"/>
    </source>
</evidence>
<gene>
    <name evidence="3" type="ORF">ACFQ03_08660</name>
</gene>
<dbReference type="InterPro" id="IPR008979">
    <property type="entry name" value="Galactose-bd-like_sf"/>
</dbReference>
<reference evidence="4" key="1">
    <citation type="journal article" date="2019" name="Int. J. Syst. Evol. Microbiol.">
        <title>The Global Catalogue of Microorganisms (GCM) 10K type strain sequencing project: providing services to taxonomists for standard genome sequencing and annotation.</title>
        <authorList>
            <consortium name="The Broad Institute Genomics Platform"/>
            <consortium name="The Broad Institute Genome Sequencing Center for Infectious Disease"/>
            <person name="Wu L."/>
            <person name="Ma J."/>
        </authorList>
    </citation>
    <scope>NUCLEOTIDE SEQUENCE [LARGE SCALE GENOMIC DNA]</scope>
    <source>
        <strain evidence="4">CCUG 57263</strain>
    </source>
</reference>
<dbReference type="InterPro" id="IPR011044">
    <property type="entry name" value="Quino_amine_DH_bsu"/>
</dbReference>
<dbReference type="RefSeq" id="WP_379287483.1">
    <property type="nucleotide sequence ID" value="NZ_JBHTIU010000028.1"/>
</dbReference>
<dbReference type="SUPFAM" id="SSF50969">
    <property type="entry name" value="YVTN repeat-like/Quinoprotein amine dehydrogenase"/>
    <property type="match status" value="1"/>
</dbReference>
<dbReference type="Pfam" id="PF00395">
    <property type="entry name" value="SLH"/>
    <property type="match status" value="3"/>
</dbReference>
<dbReference type="Proteomes" id="UP001597120">
    <property type="component" value="Unassembled WGS sequence"/>
</dbReference>
<dbReference type="InterPro" id="IPR003305">
    <property type="entry name" value="CenC_carb-bd"/>
</dbReference>
<organism evidence="3 4">
    <name type="scientific">Paenibacillus residui</name>
    <dbReference type="NCBI Taxonomy" id="629724"/>
    <lineage>
        <taxon>Bacteria</taxon>
        <taxon>Bacillati</taxon>
        <taxon>Bacillota</taxon>
        <taxon>Bacilli</taxon>
        <taxon>Bacillales</taxon>
        <taxon>Paenibacillaceae</taxon>
        <taxon>Paenibacillus</taxon>
    </lineage>
</organism>
<dbReference type="InterPro" id="IPR015943">
    <property type="entry name" value="WD40/YVTN_repeat-like_dom_sf"/>
</dbReference>
<dbReference type="SUPFAM" id="SSF82171">
    <property type="entry name" value="DPP6 N-terminal domain-like"/>
    <property type="match status" value="1"/>
</dbReference>
<feature type="domain" description="SLH" evidence="2">
    <location>
        <begin position="1510"/>
        <end position="1573"/>
    </location>
</feature>
<evidence type="ECO:0000313" key="3">
    <source>
        <dbReference type="EMBL" id="MFD0869222.1"/>
    </source>
</evidence>